<proteinExistence type="predicted"/>
<sequence length="118" mass="13406">MENENKNKYDFLIHLLSEGDAMVFLDARFPTVDVPDTHKDNSALSLVFNLKFRRPFDVQEEGIYATLAFGGRPHKCVIPFEAVWAIHDPESKKGQVWEGSFPKDLQLKVEANTEASNP</sequence>
<dbReference type="AlphaFoldDB" id="A0A383EJI8"/>
<evidence type="ECO:0008006" key="2">
    <source>
        <dbReference type="Google" id="ProtNLM"/>
    </source>
</evidence>
<feature type="non-terminal residue" evidence="1">
    <location>
        <position position="118"/>
    </location>
</feature>
<evidence type="ECO:0000313" key="1">
    <source>
        <dbReference type="EMBL" id="SVE56911.1"/>
    </source>
</evidence>
<name>A0A383EJI8_9ZZZZ</name>
<protein>
    <recommendedName>
        <fullName evidence="2">Stringent starvation protein B</fullName>
    </recommendedName>
</protein>
<dbReference type="SUPFAM" id="SSF101738">
    <property type="entry name" value="SspB-like"/>
    <property type="match status" value="1"/>
</dbReference>
<dbReference type="Pfam" id="PF04386">
    <property type="entry name" value="SspB"/>
    <property type="match status" value="1"/>
</dbReference>
<accession>A0A383EJI8</accession>
<reference evidence="1" key="1">
    <citation type="submission" date="2018-05" db="EMBL/GenBank/DDBJ databases">
        <authorList>
            <person name="Lanie J.A."/>
            <person name="Ng W.-L."/>
            <person name="Kazmierczak K.M."/>
            <person name="Andrzejewski T.M."/>
            <person name="Davidsen T.M."/>
            <person name="Wayne K.J."/>
            <person name="Tettelin H."/>
            <person name="Glass J.I."/>
            <person name="Rusch D."/>
            <person name="Podicherti R."/>
            <person name="Tsui H.-C.T."/>
            <person name="Winkler M.E."/>
        </authorList>
    </citation>
    <scope>NUCLEOTIDE SEQUENCE</scope>
</reference>
<dbReference type="Gene3D" id="2.30.30.220">
    <property type="entry name" value="SspB-like"/>
    <property type="match status" value="1"/>
</dbReference>
<dbReference type="InterPro" id="IPR007481">
    <property type="entry name" value="SspB"/>
</dbReference>
<gene>
    <name evidence="1" type="ORF">METZ01_LOCUS509765</name>
</gene>
<dbReference type="EMBL" id="UINC01226430">
    <property type="protein sequence ID" value="SVE56911.1"/>
    <property type="molecule type" value="Genomic_DNA"/>
</dbReference>
<dbReference type="InterPro" id="IPR036760">
    <property type="entry name" value="SspB-like_sf"/>
</dbReference>
<organism evidence="1">
    <name type="scientific">marine metagenome</name>
    <dbReference type="NCBI Taxonomy" id="408172"/>
    <lineage>
        <taxon>unclassified sequences</taxon>
        <taxon>metagenomes</taxon>
        <taxon>ecological metagenomes</taxon>
    </lineage>
</organism>